<dbReference type="Gene3D" id="2.40.160.10">
    <property type="entry name" value="Porin"/>
    <property type="match status" value="1"/>
</dbReference>
<comment type="caution">
    <text evidence="3">The sequence shown here is derived from an EMBL/GenBank/DDBJ whole genome shotgun (WGS) entry which is preliminary data.</text>
</comment>
<evidence type="ECO:0000259" key="2">
    <source>
        <dbReference type="Pfam" id="PF13609"/>
    </source>
</evidence>
<proteinExistence type="predicted"/>
<dbReference type="RefSeq" id="WP_034837711.1">
    <property type="nucleotide sequence ID" value="NZ_JANX01000155.1"/>
</dbReference>
<feature type="chain" id="PRO_5001960504" description="Porin domain-containing protein" evidence="1">
    <location>
        <begin position="25"/>
        <end position="390"/>
    </location>
</feature>
<dbReference type="GO" id="GO:0015288">
    <property type="term" value="F:porin activity"/>
    <property type="evidence" value="ECO:0007669"/>
    <property type="project" value="InterPro"/>
</dbReference>
<evidence type="ECO:0000256" key="1">
    <source>
        <dbReference type="SAM" id="SignalP"/>
    </source>
</evidence>
<name>A0A0A0D6J9_9PROT</name>
<dbReference type="InterPro" id="IPR023614">
    <property type="entry name" value="Porin_dom_sf"/>
</dbReference>
<protein>
    <recommendedName>
        <fullName evidence="2">Porin domain-containing protein</fullName>
    </recommendedName>
</protein>
<organism evidence="3 4">
    <name type="scientific">Inquilinus limosus MP06</name>
    <dbReference type="NCBI Taxonomy" id="1398085"/>
    <lineage>
        <taxon>Bacteria</taxon>
        <taxon>Pseudomonadati</taxon>
        <taxon>Pseudomonadota</taxon>
        <taxon>Alphaproteobacteria</taxon>
        <taxon>Rhodospirillales</taxon>
        <taxon>Rhodospirillaceae</taxon>
        <taxon>Inquilinus</taxon>
    </lineage>
</organism>
<evidence type="ECO:0000313" key="4">
    <source>
        <dbReference type="Proteomes" id="UP000029995"/>
    </source>
</evidence>
<dbReference type="InterPro" id="IPR033900">
    <property type="entry name" value="Gram_neg_porin_domain"/>
</dbReference>
<keyword evidence="1" id="KW-0732">Signal</keyword>
<feature type="domain" description="Porin" evidence="2">
    <location>
        <begin position="10"/>
        <end position="368"/>
    </location>
</feature>
<dbReference type="SUPFAM" id="SSF56935">
    <property type="entry name" value="Porins"/>
    <property type="match status" value="1"/>
</dbReference>
<accession>A0A0A0D6J9</accession>
<sequence>MKKVLLGGAALSAMMLAGAAPATAADANVTSGLQLKISGFIGFQAALNLGDTQNDEFARDYDFQSGARIIFDIKNVTDSGLEYGGRIRFDNVNRRDNVSVDRTYVYVKGSFGTVTFGNAPTVADDIGYVYAHDALAGEIGAGGLNFGDLLDGDFKLGGGDFYSINATYLAGLSNADTRIKYTSPSFDGFSFAVDFTPVVGGRNHAGNGGRNDLFDDDQSYYENVVTGGLNYEQTFDSLWVRLAATAAYGNGVRTSDSGANPDGNDLQVYTLGGMVQSGGIAASVNWTHNEEIAVAKKPVDSIVADVSYQWGPYLASLSYAYTWADKGNGLNSNFSSGEDLQDNHIAGANFTYTLAPGLNTYGQVIYEKQNFRAGGDWETANLMTGVLLAF</sequence>
<dbReference type="EMBL" id="JANX01000155">
    <property type="protein sequence ID" value="KGM33715.1"/>
    <property type="molecule type" value="Genomic_DNA"/>
</dbReference>
<dbReference type="Proteomes" id="UP000029995">
    <property type="component" value="Unassembled WGS sequence"/>
</dbReference>
<dbReference type="OrthoDB" id="6758483at2"/>
<dbReference type="AlphaFoldDB" id="A0A0A0D6J9"/>
<gene>
    <name evidence="3" type="ORF">P409_14255</name>
</gene>
<feature type="signal peptide" evidence="1">
    <location>
        <begin position="1"/>
        <end position="24"/>
    </location>
</feature>
<dbReference type="GO" id="GO:0016020">
    <property type="term" value="C:membrane"/>
    <property type="evidence" value="ECO:0007669"/>
    <property type="project" value="InterPro"/>
</dbReference>
<reference evidence="3 4" key="1">
    <citation type="submission" date="2014-01" db="EMBL/GenBank/DDBJ databases">
        <title>Genome sequence determination for a cystic fibrosis isolate, Inquilinus limosus.</title>
        <authorList>
            <person name="Pino M."/>
            <person name="Di Conza J."/>
            <person name="Gutkind G."/>
        </authorList>
    </citation>
    <scope>NUCLEOTIDE SEQUENCE [LARGE SCALE GENOMIC DNA]</scope>
    <source>
        <strain evidence="3 4">MP06</strain>
    </source>
</reference>
<evidence type="ECO:0000313" key="3">
    <source>
        <dbReference type="EMBL" id="KGM33715.1"/>
    </source>
</evidence>
<dbReference type="Pfam" id="PF13609">
    <property type="entry name" value="Porin_4"/>
    <property type="match status" value="1"/>
</dbReference>